<dbReference type="GO" id="GO:0004930">
    <property type="term" value="F:G protein-coupled receptor activity"/>
    <property type="evidence" value="ECO:0007669"/>
    <property type="project" value="UniProtKB-KW"/>
</dbReference>
<keyword evidence="13" id="KW-1185">Reference proteome</keyword>
<proteinExistence type="inferred from homology"/>
<keyword evidence="7 9" id="KW-0675">Receptor</keyword>
<dbReference type="GO" id="GO:0016020">
    <property type="term" value="C:membrane"/>
    <property type="evidence" value="ECO:0007669"/>
    <property type="project" value="UniProtKB-SubCell"/>
</dbReference>
<accession>E9GFW9</accession>
<keyword evidence="3 9" id="KW-0812">Transmembrane</keyword>
<feature type="transmembrane region" description="Helical" evidence="10">
    <location>
        <begin position="227"/>
        <end position="249"/>
    </location>
</feature>
<evidence type="ECO:0000256" key="8">
    <source>
        <dbReference type="ARBA" id="ARBA00023224"/>
    </source>
</evidence>
<dbReference type="PROSITE" id="PS50262">
    <property type="entry name" value="G_PROTEIN_RECEP_F1_2"/>
    <property type="match status" value="1"/>
</dbReference>
<reference evidence="12 13" key="1">
    <citation type="journal article" date="2011" name="Science">
        <title>The ecoresponsive genome of Daphnia pulex.</title>
        <authorList>
            <person name="Colbourne J.K."/>
            <person name="Pfrender M.E."/>
            <person name="Gilbert D."/>
            <person name="Thomas W.K."/>
            <person name="Tucker A."/>
            <person name="Oakley T.H."/>
            <person name="Tokishita S."/>
            <person name="Aerts A."/>
            <person name="Arnold G.J."/>
            <person name="Basu M.K."/>
            <person name="Bauer D.J."/>
            <person name="Caceres C.E."/>
            <person name="Carmel L."/>
            <person name="Casola C."/>
            <person name="Choi J.H."/>
            <person name="Detter J.C."/>
            <person name="Dong Q."/>
            <person name="Dusheyko S."/>
            <person name="Eads B.D."/>
            <person name="Frohlich T."/>
            <person name="Geiler-Samerotte K.A."/>
            <person name="Gerlach D."/>
            <person name="Hatcher P."/>
            <person name="Jogdeo S."/>
            <person name="Krijgsveld J."/>
            <person name="Kriventseva E.V."/>
            <person name="Kultz D."/>
            <person name="Laforsch C."/>
            <person name="Lindquist E."/>
            <person name="Lopez J."/>
            <person name="Manak J.R."/>
            <person name="Muller J."/>
            <person name="Pangilinan J."/>
            <person name="Patwardhan R.P."/>
            <person name="Pitluck S."/>
            <person name="Pritham E.J."/>
            <person name="Rechtsteiner A."/>
            <person name="Rho M."/>
            <person name="Rogozin I.B."/>
            <person name="Sakarya O."/>
            <person name="Salamov A."/>
            <person name="Schaack S."/>
            <person name="Shapiro H."/>
            <person name="Shiga Y."/>
            <person name="Skalitzky C."/>
            <person name="Smith Z."/>
            <person name="Souvorov A."/>
            <person name="Sung W."/>
            <person name="Tang Z."/>
            <person name="Tsuchiya D."/>
            <person name="Tu H."/>
            <person name="Vos H."/>
            <person name="Wang M."/>
            <person name="Wolf Y.I."/>
            <person name="Yamagata H."/>
            <person name="Yamada T."/>
            <person name="Ye Y."/>
            <person name="Shaw J.R."/>
            <person name="Andrews J."/>
            <person name="Crease T.J."/>
            <person name="Tang H."/>
            <person name="Lucas S.M."/>
            <person name="Robertson H.M."/>
            <person name="Bork P."/>
            <person name="Koonin E.V."/>
            <person name="Zdobnov E.M."/>
            <person name="Grigoriev I.V."/>
            <person name="Lynch M."/>
            <person name="Boore J.L."/>
        </authorList>
    </citation>
    <scope>NUCLEOTIDE SEQUENCE [LARGE SCALE GENOMIC DNA]</scope>
</reference>
<evidence type="ECO:0000256" key="4">
    <source>
        <dbReference type="ARBA" id="ARBA00022989"/>
    </source>
</evidence>
<dbReference type="InterPro" id="IPR000276">
    <property type="entry name" value="GPCR_Rhodpsn"/>
</dbReference>
<evidence type="ECO:0000256" key="10">
    <source>
        <dbReference type="SAM" id="Phobius"/>
    </source>
</evidence>
<dbReference type="Pfam" id="PF00001">
    <property type="entry name" value="7tm_1"/>
    <property type="match status" value="1"/>
</dbReference>
<dbReference type="OMA" id="INIFIWN"/>
<dbReference type="FunCoup" id="E9GFW9">
    <property type="interactions" value="39"/>
</dbReference>
<evidence type="ECO:0000313" key="13">
    <source>
        <dbReference type="Proteomes" id="UP000000305"/>
    </source>
</evidence>
<feature type="domain" description="G-protein coupled receptors family 1 profile" evidence="11">
    <location>
        <begin position="38"/>
        <end position="212"/>
    </location>
</feature>
<comment type="subcellular location">
    <subcellularLocation>
        <location evidence="1">Membrane</location>
        <topology evidence="1">Multi-pass membrane protein</topology>
    </subcellularLocation>
</comment>
<dbReference type="EMBL" id="GL732542">
    <property type="protein sequence ID" value="EFX81737.1"/>
    <property type="molecule type" value="Genomic_DNA"/>
</dbReference>
<dbReference type="SUPFAM" id="SSF81321">
    <property type="entry name" value="Family A G protein-coupled receptor-like"/>
    <property type="match status" value="1"/>
</dbReference>
<dbReference type="AlphaFoldDB" id="E9GFW9"/>
<evidence type="ECO:0000256" key="1">
    <source>
        <dbReference type="ARBA" id="ARBA00004141"/>
    </source>
</evidence>
<protein>
    <recommendedName>
        <fullName evidence="11">G-protein coupled receptors family 1 profile domain-containing protein</fullName>
    </recommendedName>
</protein>
<dbReference type="OrthoDB" id="9946013at2759"/>
<evidence type="ECO:0000256" key="9">
    <source>
        <dbReference type="RuleBase" id="RU000688"/>
    </source>
</evidence>
<sequence>MDFSNVNFPFPLWIVRPTWECALKIGFFVPVIIISLLGNGLVVYLMATNRFLRTSINIFIWNLAIADLLTILLIPWIILIIDLYQMFILGEVICRTEGFLRVMLMLIDVFSLLAVSFDRFFAIAFPFRPRMGQSAAYIICGVIWILSAAIASPLIAARVYKMKSRTSTCSAIQLKQLAQRQKIIRMLFFILIGFFICYLPFTISIIVRNKIVLGNSINSIPDWLRALLYTSRYVMCVNTAINPIIYGFCNDNFKKAAAKQFPSLKWGVTPVAATISAASNTGRANSD</sequence>
<dbReference type="Proteomes" id="UP000000305">
    <property type="component" value="Unassembled WGS sequence"/>
</dbReference>
<keyword evidence="8 9" id="KW-0807">Transducer</keyword>
<keyword evidence="6 10" id="KW-0472">Membrane</keyword>
<dbReference type="Gene3D" id="1.20.1070.10">
    <property type="entry name" value="Rhodopsin 7-helix transmembrane proteins"/>
    <property type="match status" value="2"/>
</dbReference>
<dbReference type="eggNOG" id="KOG4219">
    <property type="taxonomic scope" value="Eukaryota"/>
</dbReference>
<feature type="transmembrane region" description="Helical" evidence="10">
    <location>
        <begin position="21"/>
        <end position="47"/>
    </location>
</feature>
<dbReference type="InterPro" id="IPR017452">
    <property type="entry name" value="GPCR_Rhodpsn_7TM"/>
</dbReference>
<dbReference type="InParanoid" id="E9GFW9"/>
<evidence type="ECO:0000256" key="6">
    <source>
        <dbReference type="ARBA" id="ARBA00023136"/>
    </source>
</evidence>
<dbReference type="PANTHER" id="PTHR45695:SF15">
    <property type="entry name" value="OPSIN RH2"/>
    <property type="match status" value="1"/>
</dbReference>
<comment type="similarity">
    <text evidence="2 9">Belongs to the G-protein coupled receptor 1 family.</text>
</comment>
<keyword evidence="5 9" id="KW-0297">G-protein coupled receptor</keyword>
<name>E9GFW9_DAPPU</name>
<dbReference type="HOGENOM" id="CLU_009579_17_0_1"/>
<evidence type="ECO:0000259" key="11">
    <source>
        <dbReference type="PROSITE" id="PS50262"/>
    </source>
</evidence>
<evidence type="ECO:0000256" key="7">
    <source>
        <dbReference type="ARBA" id="ARBA00023170"/>
    </source>
</evidence>
<keyword evidence="4 10" id="KW-1133">Transmembrane helix</keyword>
<feature type="transmembrane region" description="Helical" evidence="10">
    <location>
        <begin position="59"/>
        <end position="81"/>
    </location>
</feature>
<gene>
    <name evidence="12" type="ORF">DAPPUDRAFT_242115</name>
</gene>
<evidence type="ECO:0000313" key="12">
    <source>
        <dbReference type="EMBL" id="EFX81737.1"/>
    </source>
</evidence>
<dbReference type="KEGG" id="dpx:DAPPUDRAFT_242115"/>
<organism evidence="12 13">
    <name type="scientific">Daphnia pulex</name>
    <name type="common">Water flea</name>
    <dbReference type="NCBI Taxonomy" id="6669"/>
    <lineage>
        <taxon>Eukaryota</taxon>
        <taxon>Metazoa</taxon>
        <taxon>Ecdysozoa</taxon>
        <taxon>Arthropoda</taxon>
        <taxon>Crustacea</taxon>
        <taxon>Branchiopoda</taxon>
        <taxon>Diplostraca</taxon>
        <taxon>Cladocera</taxon>
        <taxon>Anomopoda</taxon>
        <taxon>Daphniidae</taxon>
        <taxon>Daphnia</taxon>
    </lineage>
</organism>
<evidence type="ECO:0000256" key="5">
    <source>
        <dbReference type="ARBA" id="ARBA00023040"/>
    </source>
</evidence>
<dbReference type="PANTHER" id="PTHR45695">
    <property type="entry name" value="LEUCOKININ RECEPTOR-RELATED"/>
    <property type="match status" value="1"/>
</dbReference>
<feature type="transmembrane region" description="Helical" evidence="10">
    <location>
        <begin position="183"/>
        <end position="207"/>
    </location>
</feature>
<feature type="transmembrane region" description="Helical" evidence="10">
    <location>
        <begin position="135"/>
        <end position="157"/>
    </location>
</feature>
<evidence type="ECO:0000256" key="3">
    <source>
        <dbReference type="ARBA" id="ARBA00022692"/>
    </source>
</evidence>
<dbReference type="PROSITE" id="PS00237">
    <property type="entry name" value="G_PROTEIN_RECEP_F1_1"/>
    <property type="match status" value="1"/>
</dbReference>
<evidence type="ECO:0000256" key="2">
    <source>
        <dbReference type="ARBA" id="ARBA00010663"/>
    </source>
</evidence>
<dbReference type="PRINTS" id="PR00237">
    <property type="entry name" value="GPCRRHODOPSN"/>
</dbReference>